<keyword evidence="2" id="KW-1185">Reference proteome</keyword>
<dbReference type="AlphaFoldDB" id="A0A139WVB6"/>
<dbReference type="EMBL" id="ANNX02000047">
    <property type="protein sequence ID" value="KYC36375.1"/>
    <property type="molecule type" value="Genomic_DNA"/>
</dbReference>
<organism evidence="1 2">
    <name type="scientific">Scytonema hofmannii PCC 7110</name>
    <dbReference type="NCBI Taxonomy" id="128403"/>
    <lineage>
        <taxon>Bacteria</taxon>
        <taxon>Bacillati</taxon>
        <taxon>Cyanobacteriota</taxon>
        <taxon>Cyanophyceae</taxon>
        <taxon>Nostocales</taxon>
        <taxon>Scytonemataceae</taxon>
        <taxon>Scytonema</taxon>
    </lineage>
</organism>
<comment type="caution">
    <text evidence="1">The sequence shown here is derived from an EMBL/GenBank/DDBJ whole genome shotgun (WGS) entry which is preliminary data.</text>
</comment>
<dbReference type="RefSeq" id="WP_017748480.1">
    <property type="nucleotide sequence ID" value="NZ_KQ976354.1"/>
</dbReference>
<dbReference type="Proteomes" id="UP000076925">
    <property type="component" value="Unassembled WGS sequence"/>
</dbReference>
<dbReference type="Gene3D" id="1.25.40.10">
    <property type="entry name" value="Tetratricopeptide repeat domain"/>
    <property type="match status" value="1"/>
</dbReference>
<evidence type="ECO:0008006" key="3">
    <source>
        <dbReference type="Google" id="ProtNLM"/>
    </source>
</evidence>
<gene>
    <name evidence="1" type="ORF">WA1_42455</name>
</gene>
<evidence type="ECO:0000313" key="1">
    <source>
        <dbReference type="EMBL" id="KYC36375.1"/>
    </source>
</evidence>
<dbReference type="InterPro" id="IPR011990">
    <property type="entry name" value="TPR-like_helical_dom_sf"/>
</dbReference>
<sequence length="131" mass="14828">MFKTGEYEQSKILFQEALDYAQSIDWRRAIFCTQNWLADIAIKQGRLHEAERLLIEGLRVAEANRDKSRTAFCQRSLSSLTKAQGNLVEARSWAIAALKNFESLGMLPEVEETEILLQALNAGVLDNSQQP</sequence>
<name>A0A139WVB6_9CYAN</name>
<dbReference type="OrthoDB" id="511021at2"/>
<evidence type="ECO:0000313" key="2">
    <source>
        <dbReference type="Proteomes" id="UP000076925"/>
    </source>
</evidence>
<reference evidence="1 2" key="1">
    <citation type="journal article" date="2013" name="Genome Biol. Evol.">
        <title>Genomes of Stigonematalean cyanobacteria (subsection V) and the evolution of oxygenic photosynthesis from prokaryotes to plastids.</title>
        <authorList>
            <person name="Dagan T."/>
            <person name="Roettger M."/>
            <person name="Stucken K."/>
            <person name="Landan G."/>
            <person name="Koch R."/>
            <person name="Major P."/>
            <person name="Gould S.B."/>
            <person name="Goremykin V.V."/>
            <person name="Rippka R."/>
            <person name="Tandeau de Marsac N."/>
            <person name="Gugger M."/>
            <person name="Lockhart P.J."/>
            <person name="Allen J.F."/>
            <person name="Brune I."/>
            <person name="Maus I."/>
            <person name="Puhler A."/>
            <person name="Martin W.F."/>
        </authorList>
    </citation>
    <scope>NUCLEOTIDE SEQUENCE [LARGE SCALE GENOMIC DNA]</scope>
    <source>
        <strain evidence="1 2">PCC 7110</strain>
    </source>
</reference>
<accession>A0A139WVB6</accession>
<protein>
    <recommendedName>
        <fullName evidence="3">MalT-like TPR region domain-containing protein</fullName>
    </recommendedName>
</protein>
<dbReference type="Pfam" id="PF13424">
    <property type="entry name" value="TPR_12"/>
    <property type="match status" value="1"/>
</dbReference>
<dbReference type="SUPFAM" id="SSF48452">
    <property type="entry name" value="TPR-like"/>
    <property type="match status" value="1"/>
</dbReference>
<proteinExistence type="predicted"/>
<dbReference type="STRING" id="128403.WA1_42455"/>